<sequence>MDIRQIESLYQSGEYELKLNIDESASGSPLFYVHLIPIEEGRPKKLYITEKETVYKAVQHIVRRSKRGLTD</sequence>
<evidence type="ECO:0000313" key="1">
    <source>
        <dbReference type="EMBL" id="MFC4737358.1"/>
    </source>
</evidence>
<dbReference type="EMBL" id="JBHSGK010000013">
    <property type="protein sequence ID" value="MFC4737358.1"/>
    <property type="molecule type" value="Genomic_DNA"/>
</dbReference>
<proteinExistence type="predicted"/>
<accession>A0ABV9NVM1</accession>
<dbReference type="RefSeq" id="WP_377909957.1">
    <property type="nucleotide sequence ID" value="NZ_JBHSGK010000013.1"/>
</dbReference>
<keyword evidence="2" id="KW-1185">Reference proteome</keyword>
<gene>
    <name evidence="1" type="ORF">ACFO4L_12220</name>
</gene>
<name>A0ABV9NVM1_9BACI</name>
<dbReference type="Proteomes" id="UP001595896">
    <property type="component" value="Unassembled WGS sequence"/>
</dbReference>
<organism evidence="1 2">
    <name type="scientific">Bacillus daqingensis</name>
    <dbReference type="NCBI Taxonomy" id="872396"/>
    <lineage>
        <taxon>Bacteria</taxon>
        <taxon>Bacillati</taxon>
        <taxon>Bacillota</taxon>
        <taxon>Bacilli</taxon>
        <taxon>Bacillales</taxon>
        <taxon>Bacillaceae</taxon>
        <taxon>Bacillus</taxon>
    </lineage>
</organism>
<protein>
    <submittedName>
        <fullName evidence="1">Uncharacterized protein</fullName>
    </submittedName>
</protein>
<comment type="caution">
    <text evidence="1">The sequence shown here is derived from an EMBL/GenBank/DDBJ whole genome shotgun (WGS) entry which is preliminary data.</text>
</comment>
<reference evidence="2" key="1">
    <citation type="journal article" date="2019" name="Int. J. Syst. Evol. Microbiol.">
        <title>The Global Catalogue of Microorganisms (GCM) 10K type strain sequencing project: providing services to taxonomists for standard genome sequencing and annotation.</title>
        <authorList>
            <consortium name="The Broad Institute Genomics Platform"/>
            <consortium name="The Broad Institute Genome Sequencing Center for Infectious Disease"/>
            <person name="Wu L."/>
            <person name="Ma J."/>
        </authorList>
    </citation>
    <scope>NUCLEOTIDE SEQUENCE [LARGE SCALE GENOMIC DNA]</scope>
    <source>
        <strain evidence="2">JCM 12165</strain>
    </source>
</reference>
<evidence type="ECO:0000313" key="2">
    <source>
        <dbReference type="Proteomes" id="UP001595896"/>
    </source>
</evidence>